<dbReference type="Gene3D" id="3.40.950.10">
    <property type="entry name" value="Fe-only Hydrogenase (Larger Subunit), Chain L, domain 3"/>
    <property type="match status" value="1"/>
</dbReference>
<dbReference type="Pfam" id="PF13237">
    <property type="entry name" value="Fer4_10"/>
    <property type="match status" value="1"/>
</dbReference>
<dbReference type="AlphaFoldDB" id="A0A974XFZ9"/>
<dbReference type="InterPro" id="IPR009016">
    <property type="entry name" value="Fe_hydrogenase"/>
</dbReference>
<dbReference type="InterPro" id="IPR035965">
    <property type="entry name" value="PAS-like_dom_sf"/>
</dbReference>
<dbReference type="InterPro" id="IPR050340">
    <property type="entry name" value="Cytosolic_Fe-S_CAF"/>
</dbReference>
<sequence>MYTLTANCHDCYRCVRVCPVKAIRVHDGQASVERELCIGCGTCVRECPQHAKLIRRSLEEVQEMVVHKKVAVSMAPSFPAFFPRTLWLKLPAALKKLGFSYVSETAEGAKKITEDSFNIDNGGTICTACPAVVNYIEKYRPDYRDHLIPVTSPMVAHGRMLKHRLGSDWSVVFIGPCSAKKQEALRPENRDAINGVLTFEELAQWLEDAGIDFQSLKEETFESRGVLSEARLFPLQGGMLKTGQLPVDNIDPNVLHISGPEEVEALFDLPLDSWTYRYVEPLFCAGGCINGAGFPSEKNLFLRKQDVLAYAKLLRDTQQEDIDRSILCGTSFHESYPKTYYSLVSEELINDILEKTGKSSPDLQLNCGACGYKTCRDSAIAVVKGMAQPEMCMPYMRRLAIQKTDKIMETSPNGIVLLDENLHILHMNPAFKAMFLCNNAVLGKRISYLLDGYGYEKMVEASQSKHEYINAKYGVKYQEIAYYLPDENQYVGIYINLSKIKFDDRQLDLIKGQTMENIKELLHHQINFSQELAHFLGANTAKSEELLQRLMNLFE</sequence>
<keyword evidence="1" id="KW-0004">4Fe-4S</keyword>
<feature type="domain" description="4Fe-4S ferredoxin-type" evidence="5">
    <location>
        <begin position="28"/>
        <end position="57"/>
    </location>
</feature>
<dbReference type="Proteomes" id="UP000663499">
    <property type="component" value="Chromosome"/>
</dbReference>
<dbReference type="InterPro" id="IPR004108">
    <property type="entry name" value="Fe_hydrogenase_lsu_C"/>
</dbReference>
<gene>
    <name evidence="7" type="ORF">J0B03_03030</name>
</gene>
<evidence type="ECO:0000256" key="1">
    <source>
        <dbReference type="ARBA" id="ARBA00022485"/>
    </source>
</evidence>
<dbReference type="CDD" id="cd00130">
    <property type="entry name" value="PAS"/>
    <property type="match status" value="1"/>
</dbReference>
<dbReference type="SUPFAM" id="SSF53920">
    <property type="entry name" value="Fe-only hydrogenase"/>
    <property type="match status" value="1"/>
</dbReference>
<dbReference type="Pfam" id="PF02906">
    <property type="entry name" value="Fe_hyd_lg_C"/>
    <property type="match status" value="1"/>
</dbReference>
<dbReference type="RefSeq" id="WP_207300397.1">
    <property type="nucleotide sequence ID" value="NZ_CP071444.1"/>
</dbReference>
<accession>A0A974XFZ9</accession>
<dbReference type="PROSITE" id="PS51656">
    <property type="entry name" value="4FE4S"/>
    <property type="match status" value="1"/>
</dbReference>
<organism evidence="7 8">
    <name type="scientific">Alkalibacter rhizosphaerae</name>
    <dbReference type="NCBI Taxonomy" id="2815577"/>
    <lineage>
        <taxon>Bacteria</taxon>
        <taxon>Bacillati</taxon>
        <taxon>Bacillota</taxon>
        <taxon>Clostridia</taxon>
        <taxon>Eubacteriales</taxon>
        <taxon>Eubacteriaceae</taxon>
        <taxon>Alkalibacter</taxon>
    </lineage>
</organism>
<dbReference type="InterPro" id="IPR000014">
    <property type="entry name" value="PAS"/>
</dbReference>
<feature type="domain" description="4Fe-4S" evidence="6">
    <location>
        <begin position="347"/>
        <end position="409"/>
    </location>
</feature>
<reference evidence="7" key="1">
    <citation type="submission" date="2021-03" db="EMBL/GenBank/DDBJ databases">
        <title>Alkalibacter marinus sp. nov., isolated from tidal flat sediment.</title>
        <authorList>
            <person name="Namirimu T."/>
            <person name="Yang J.-A."/>
            <person name="Yang S.-H."/>
            <person name="Kim Y.-J."/>
            <person name="Kwon K.K."/>
        </authorList>
    </citation>
    <scope>NUCLEOTIDE SEQUENCE</scope>
    <source>
        <strain evidence="7">ES005</strain>
    </source>
</reference>
<evidence type="ECO:0000259" key="5">
    <source>
        <dbReference type="PROSITE" id="PS51379"/>
    </source>
</evidence>
<keyword evidence="2" id="KW-0479">Metal-binding</keyword>
<feature type="domain" description="4Fe-4S ferredoxin-type" evidence="5">
    <location>
        <begin position="1"/>
        <end position="27"/>
    </location>
</feature>
<evidence type="ECO:0000259" key="6">
    <source>
        <dbReference type="PROSITE" id="PS51656"/>
    </source>
</evidence>
<dbReference type="InterPro" id="IPR017896">
    <property type="entry name" value="4Fe4S_Fe-S-bd"/>
</dbReference>
<evidence type="ECO:0000256" key="3">
    <source>
        <dbReference type="ARBA" id="ARBA00023004"/>
    </source>
</evidence>
<evidence type="ECO:0000313" key="8">
    <source>
        <dbReference type="Proteomes" id="UP000663499"/>
    </source>
</evidence>
<dbReference type="InterPro" id="IPR007202">
    <property type="entry name" value="4Fe-4S_dom"/>
</dbReference>
<dbReference type="InterPro" id="IPR017900">
    <property type="entry name" value="4Fe4S_Fe_S_CS"/>
</dbReference>
<dbReference type="PANTHER" id="PTHR11615">
    <property type="entry name" value="NITRATE, FORMATE, IRON DEHYDROGENASE"/>
    <property type="match status" value="1"/>
</dbReference>
<dbReference type="Gene3D" id="3.30.70.20">
    <property type="match status" value="1"/>
</dbReference>
<dbReference type="EMBL" id="CP071444">
    <property type="protein sequence ID" value="QSX09056.1"/>
    <property type="molecule type" value="Genomic_DNA"/>
</dbReference>
<proteinExistence type="predicted"/>
<protein>
    <submittedName>
        <fullName evidence="7">4Fe-4S binding protein</fullName>
    </submittedName>
</protein>
<evidence type="ECO:0000256" key="2">
    <source>
        <dbReference type="ARBA" id="ARBA00022723"/>
    </source>
</evidence>
<dbReference type="Pfam" id="PF04060">
    <property type="entry name" value="FeS"/>
    <property type="match status" value="1"/>
</dbReference>
<dbReference type="GO" id="GO:0046872">
    <property type="term" value="F:metal ion binding"/>
    <property type="evidence" value="ECO:0007669"/>
    <property type="project" value="UniProtKB-KW"/>
</dbReference>
<evidence type="ECO:0000313" key="7">
    <source>
        <dbReference type="EMBL" id="QSX09056.1"/>
    </source>
</evidence>
<dbReference type="SMART" id="SM00091">
    <property type="entry name" value="PAS"/>
    <property type="match status" value="1"/>
</dbReference>
<dbReference type="Pfam" id="PF13188">
    <property type="entry name" value="PAS_8"/>
    <property type="match status" value="1"/>
</dbReference>
<dbReference type="PROSITE" id="PS51379">
    <property type="entry name" value="4FE4S_FER_2"/>
    <property type="match status" value="2"/>
</dbReference>
<dbReference type="PROSITE" id="PS00198">
    <property type="entry name" value="4FE4S_FER_1"/>
    <property type="match status" value="1"/>
</dbReference>
<dbReference type="GO" id="GO:0051539">
    <property type="term" value="F:4 iron, 4 sulfur cluster binding"/>
    <property type="evidence" value="ECO:0007669"/>
    <property type="project" value="UniProtKB-KW"/>
</dbReference>
<dbReference type="SUPFAM" id="SSF55785">
    <property type="entry name" value="PYP-like sensor domain (PAS domain)"/>
    <property type="match status" value="1"/>
</dbReference>
<dbReference type="SUPFAM" id="SSF54862">
    <property type="entry name" value="4Fe-4S ferredoxins"/>
    <property type="match status" value="1"/>
</dbReference>
<name>A0A974XFZ9_9FIRM</name>
<dbReference type="Gene3D" id="1.10.15.40">
    <property type="entry name" value="Electron transport complex subunit B, putative Fe-S cluster"/>
    <property type="match status" value="1"/>
</dbReference>
<keyword evidence="3" id="KW-0408">Iron</keyword>
<keyword evidence="4" id="KW-0411">Iron-sulfur</keyword>
<evidence type="ECO:0000256" key="4">
    <source>
        <dbReference type="ARBA" id="ARBA00023014"/>
    </source>
</evidence>
<dbReference type="Gene3D" id="3.30.450.20">
    <property type="entry name" value="PAS domain"/>
    <property type="match status" value="1"/>
</dbReference>
<dbReference type="KEGG" id="alka:J0B03_03030"/>
<keyword evidence="8" id="KW-1185">Reference proteome</keyword>